<comment type="caution">
    <text evidence="3">The sequence shown here is derived from an EMBL/GenBank/DDBJ whole genome shotgun (WGS) entry which is preliminary data.</text>
</comment>
<accession>A0AAW0N6N2</accession>
<feature type="domain" description="Ras-GAP" evidence="2">
    <location>
        <begin position="365"/>
        <end position="581"/>
    </location>
</feature>
<dbReference type="GO" id="GO:0005096">
    <property type="term" value="F:GTPase activator activity"/>
    <property type="evidence" value="ECO:0007669"/>
    <property type="project" value="TreeGrafter"/>
</dbReference>
<dbReference type="EMBL" id="JBBPFD010000019">
    <property type="protein sequence ID" value="KAK7886188.1"/>
    <property type="molecule type" value="Genomic_DNA"/>
</dbReference>
<keyword evidence="1" id="KW-0175">Coiled coil</keyword>
<dbReference type="Proteomes" id="UP001460270">
    <property type="component" value="Unassembled WGS sequence"/>
</dbReference>
<dbReference type="SUPFAM" id="SSF48350">
    <property type="entry name" value="GTPase activation domain, GAP"/>
    <property type="match status" value="1"/>
</dbReference>
<gene>
    <name evidence="3" type="ORF">WMY93_025809</name>
</gene>
<evidence type="ECO:0000313" key="3">
    <source>
        <dbReference type="EMBL" id="KAK7886188.1"/>
    </source>
</evidence>
<keyword evidence="4" id="KW-1185">Reference proteome</keyword>
<evidence type="ECO:0000313" key="4">
    <source>
        <dbReference type="Proteomes" id="UP001460270"/>
    </source>
</evidence>
<dbReference type="PROSITE" id="PS50096">
    <property type="entry name" value="IQ"/>
    <property type="match status" value="4"/>
</dbReference>
<dbReference type="PROSITE" id="PS50018">
    <property type="entry name" value="RAS_GTPASE_ACTIV_2"/>
    <property type="match status" value="1"/>
</dbReference>
<dbReference type="PROSITE" id="PS00509">
    <property type="entry name" value="RAS_GTPASE_ACTIV_1"/>
    <property type="match status" value="1"/>
</dbReference>
<dbReference type="PANTHER" id="PTHR14149">
    <property type="entry name" value="RAS GTPASE-ACTIVATING PROTEIN WITH IQ MOTIF"/>
    <property type="match status" value="1"/>
</dbReference>
<evidence type="ECO:0000259" key="2">
    <source>
        <dbReference type="PROSITE" id="PS50018"/>
    </source>
</evidence>
<dbReference type="SMART" id="SM00015">
    <property type="entry name" value="IQ"/>
    <property type="match status" value="4"/>
</dbReference>
<dbReference type="Pfam" id="PF03836">
    <property type="entry name" value="RasGAP_C"/>
    <property type="match status" value="1"/>
</dbReference>
<name>A0AAW0N6N2_9GOBI</name>
<dbReference type="Pfam" id="PF00616">
    <property type="entry name" value="RasGAP"/>
    <property type="match status" value="1"/>
</dbReference>
<proteinExistence type="predicted"/>
<dbReference type="InterPro" id="IPR000593">
    <property type="entry name" value="RasGAP_C"/>
</dbReference>
<evidence type="ECO:0000256" key="1">
    <source>
        <dbReference type="SAM" id="Coils"/>
    </source>
</evidence>
<dbReference type="FunFam" id="1.10.506.10:FF:000004">
    <property type="entry name" value="IQ motif containing GTPase activating protein 1"/>
    <property type="match status" value="1"/>
</dbReference>
<dbReference type="InterPro" id="IPR000048">
    <property type="entry name" value="IQ_motif_EF-hand-BS"/>
</dbReference>
<dbReference type="GO" id="GO:0005516">
    <property type="term" value="F:calmodulin binding"/>
    <property type="evidence" value="ECO:0007669"/>
    <property type="project" value="TreeGrafter"/>
</dbReference>
<organism evidence="3 4">
    <name type="scientific">Mugilogobius chulae</name>
    <name type="common">yellowstripe goby</name>
    <dbReference type="NCBI Taxonomy" id="88201"/>
    <lineage>
        <taxon>Eukaryota</taxon>
        <taxon>Metazoa</taxon>
        <taxon>Chordata</taxon>
        <taxon>Craniata</taxon>
        <taxon>Vertebrata</taxon>
        <taxon>Euteleostomi</taxon>
        <taxon>Actinopterygii</taxon>
        <taxon>Neopterygii</taxon>
        <taxon>Teleostei</taxon>
        <taxon>Neoteleostei</taxon>
        <taxon>Acanthomorphata</taxon>
        <taxon>Gobiaria</taxon>
        <taxon>Gobiiformes</taxon>
        <taxon>Gobioidei</taxon>
        <taxon>Gobiidae</taxon>
        <taxon>Gobionellinae</taxon>
        <taxon>Mugilogobius</taxon>
    </lineage>
</organism>
<dbReference type="SUPFAM" id="SSF143885">
    <property type="entry name" value="RGC domain-like"/>
    <property type="match status" value="1"/>
</dbReference>
<dbReference type="PANTHER" id="PTHR14149:SF10">
    <property type="entry name" value="RAS GTPASE-ACTIVATING-LIKE PROTEIN IQGAP3"/>
    <property type="match status" value="1"/>
</dbReference>
<dbReference type="InterPro" id="IPR001936">
    <property type="entry name" value="RasGAP_dom"/>
</dbReference>
<dbReference type="AlphaFoldDB" id="A0AAW0N6N2"/>
<dbReference type="Gene3D" id="1.20.5.190">
    <property type="match status" value="2"/>
</dbReference>
<feature type="coiled-coil region" evidence="1">
    <location>
        <begin position="750"/>
        <end position="781"/>
    </location>
</feature>
<reference evidence="4" key="1">
    <citation type="submission" date="2024-04" db="EMBL/GenBank/DDBJ databases">
        <title>Salinicola lusitanus LLJ914,a marine bacterium isolated from the Okinawa Trough.</title>
        <authorList>
            <person name="Li J."/>
        </authorList>
    </citation>
    <scope>NUCLEOTIDE SEQUENCE [LARGE SCALE GENOMIC DNA]</scope>
</reference>
<sequence length="962" mass="110436">MCLWCDVTGALHVSDSSSHPVHGSAPRWDDGSAFYFHLNKLEGNLGTNLMTTGPSCVFLSRSDIQSVISSTSAQHTRSLHWKNSERMVVRLQAAARGFLLRTQLHRRRNYFISNMSAVVTVQSHWRRFLAQRAYRRRLQYLYMNWRAVVKIQSLVRMWLVRKSFRERLCFFRRNVHAVVKIQAFFRANKAREEYRLLVHSATPPLRVIRKFAHLLELSTADITEEAELLRVRQEVVRTIRFNKQLETDLELMDLKIGLLVRNRATVQEVASHCKKLTKKNKEQLSDMMDLEKNKGLKALSRDRRQRLEAYQHLFYLLHNAPLVPDSASVPGPAGVPHAPEQIHSFMEMLVFSLFNYGSDHREAFLLLQLFTQALRYEIRLKVDSPQDVVTGNPTVIKMLVNFYRHARGHNALREALGPALKELLLEQNLSIRTDPVEVYKTWVNQTETQTGTKSSLPYDVSPEEALSHPEVQRRIDVAIVNLKNLTDRVLKALTSSLHILPYGLRYTAKVLRDALRDKFPAASENDLYKLVGNLVYYRYMNPAVVAPDGFDVLDRSVGSTLSPEQRHLLAAIARMLQHAAANKCFHGDGYHVRMLNTYITNTHHKFRRFLAAVCDVPEPEDRFSVDEYSELLSVNKPVIYISLSELINTHQLLVDHQSVLCPDSADPLRALLKDLGSVPTLQELSGTAEETGRPRVLLSTKQMIIDVIRTQPGDSLLQILRSSASQQQVALYNWLVQSRARQDARTPDKLKRHESLMANSNLSLEQKKRKILRNLRLLETRGLLQASTAESAILSMIAKDIRQQRLHRQRRGAELMRLRHTLNSLQAKSSFHSEQIDFYRHYISSCLDKLATAQKAQDNKNKKKALSYSATRLQEKGVLLEIQDLPHAQFKNVLFEIVPGAEKGSFSVKARFLGVQMEEFSLTYQELLQLQYDGVAVMKMFDKAKVNVNLLIFLLNKKFYNK</sequence>
<dbReference type="GO" id="GO:0051015">
    <property type="term" value="F:actin filament binding"/>
    <property type="evidence" value="ECO:0007669"/>
    <property type="project" value="TreeGrafter"/>
</dbReference>
<dbReference type="GO" id="GO:0005938">
    <property type="term" value="C:cell cortex"/>
    <property type="evidence" value="ECO:0007669"/>
    <property type="project" value="TreeGrafter"/>
</dbReference>
<dbReference type="GO" id="GO:1903479">
    <property type="term" value="P:mitotic actomyosin contractile ring assembly actin filament organization"/>
    <property type="evidence" value="ECO:0007669"/>
    <property type="project" value="TreeGrafter"/>
</dbReference>
<dbReference type="InterPro" id="IPR023152">
    <property type="entry name" value="RasGAP_CS"/>
</dbReference>
<dbReference type="Gene3D" id="1.10.506.10">
    <property type="entry name" value="GTPase Activation - p120gap, domain 1"/>
    <property type="match status" value="1"/>
</dbReference>
<dbReference type="Pfam" id="PF00612">
    <property type="entry name" value="IQ"/>
    <property type="match status" value="3"/>
</dbReference>
<dbReference type="SMART" id="SM00323">
    <property type="entry name" value="RasGAP"/>
    <property type="match status" value="1"/>
</dbReference>
<dbReference type="InterPro" id="IPR008936">
    <property type="entry name" value="Rho_GTPase_activation_prot"/>
</dbReference>
<protein>
    <recommendedName>
        <fullName evidence="2">Ras-GAP domain-containing protein</fullName>
    </recommendedName>
</protein>